<accession>A0A502CME3</accession>
<reference evidence="2 3" key="1">
    <citation type="journal article" date="2019" name="Environ. Microbiol.">
        <title>Species interactions and distinct microbial communities in high Arctic permafrost affected cryosols are associated with the CH4 and CO2 gas fluxes.</title>
        <authorList>
            <person name="Altshuler I."/>
            <person name="Hamel J."/>
            <person name="Turney S."/>
            <person name="Magnuson E."/>
            <person name="Levesque R."/>
            <person name="Greer C."/>
            <person name="Whyte L.G."/>
        </authorList>
    </citation>
    <scope>NUCLEOTIDE SEQUENCE [LARGE SCALE GENOMIC DNA]</scope>
    <source>
        <strain evidence="2 3">S9.3A</strain>
    </source>
</reference>
<feature type="domain" description="Zinc finger CGNR" evidence="1">
    <location>
        <begin position="160"/>
        <end position="199"/>
    </location>
</feature>
<name>A0A502CME3_9MICO</name>
<dbReference type="InterPro" id="IPR021005">
    <property type="entry name" value="Znf_CGNR"/>
</dbReference>
<dbReference type="OrthoDB" id="123307at2"/>
<evidence type="ECO:0000259" key="1">
    <source>
        <dbReference type="Pfam" id="PF11706"/>
    </source>
</evidence>
<dbReference type="RefSeq" id="WP_140742126.1">
    <property type="nucleotide sequence ID" value="NZ_RCZM01000005.1"/>
</dbReference>
<dbReference type="EMBL" id="RCZM01000005">
    <property type="protein sequence ID" value="TPG14845.1"/>
    <property type="molecule type" value="Genomic_DNA"/>
</dbReference>
<dbReference type="PANTHER" id="PTHR35525">
    <property type="entry name" value="BLL6575 PROTEIN"/>
    <property type="match status" value="1"/>
</dbReference>
<organism evidence="2 3">
    <name type="scientific">Pedococcus bigeumensis</name>
    <dbReference type="NCBI Taxonomy" id="433644"/>
    <lineage>
        <taxon>Bacteria</taxon>
        <taxon>Bacillati</taxon>
        <taxon>Actinomycetota</taxon>
        <taxon>Actinomycetes</taxon>
        <taxon>Micrococcales</taxon>
        <taxon>Intrasporangiaceae</taxon>
        <taxon>Pedococcus</taxon>
    </lineage>
</organism>
<sequence>MVDGPYWVEFRGLVLPRPVGGHPALDFVNTLAGWDDEPVGSEYLKSYAHLAAFAEQAGLLDSASVAALRRRATSRPRDGEEILVQALALRSRLRAVLLEPTDQRNLATFSRLLRPALAQLHLVPGDQPRWDVGGGLERPLSAVAWAGAQALTTLDLSAVHACPGHECGWVFFDPRGRRRWCSMRSCGNRAKVAAHAERHRVDQPA</sequence>
<dbReference type="Pfam" id="PF07336">
    <property type="entry name" value="ABATE"/>
    <property type="match status" value="1"/>
</dbReference>
<dbReference type="Gene3D" id="1.10.3300.10">
    <property type="entry name" value="Jann2411-like domain"/>
    <property type="match status" value="1"/>
</dbReference>
<dbReference type="Proteomes" id="UP000317722">
    <property type="component" value="Unassembled WGS sequence"/>
</dbReference>
<dbReference type="PANTHER" id="PTHR35525:SF3">
    <property type="entry name" value="BLL6575 PROTEIN"/>
    <property type="match status" value="1"/>
</dbReference>
<dbReference type="SUPFAM" id="SSF160904">
    <property type="entry name" value="Jann2411-like"/>
    <property type="match status" value="1"/>
</dbReference>
<evidence type="ECO:0000313" key="3">
    <source>
        <dbReference type="Proteomes" id="UP000317722"/>
    </source>
</evidence>
<keyword evidence="3" id="KW-1185">Reference proteome</keyword>
<comment type="caution">
    <text evidence="2">The sequence shown here is derived from an EMBL/GenBank/DDBJ whole genome shotgun (WGS) entry which is preliminary data.</text>
</comment>
<dbReference type="Pfam" id="PF11706">
    <property type="entry name" value="zf-CGNR"/>
    <property type="match status" value="1"/>
</dbReference>
<dbReference type="InterPro" id="IPR023286">
    <property type="entry name" value="ABATE_dom_sf"/>
</dbReference>
<dbReference type="AlphaFoldDB" id="A0A502CME3"/>
<protein>
    <submittedName>
        <fullName evidence="2">Zf-CGNR multi-domain protein</fullName>
    </submittedName>
</protein>
<proteinExistence type="predicted"/>
<evidence type="ECO:0000313" key="2">
    <source>
        <dbReference type="EMBL" id="TPG14845.1"/>
    </source>
</evidence>
<gene>
    <name evidence="2" type="ORF">EAH86_14900</name>
</gene>
<dbReference type="InterPro" id="IPR010852">
    <property type="entry name" value="ABATE"/>
</dbReference>